<feature type="transmembrane region" description="Helical" evidence="2">
    <location>
        <begin position="66"/>
        <end position="84"/>
    </location>
</feature>
<comment type="caution">
    <text evidence="3">The sequence shown here is derived from an EMBL/GenBank/DDBJ whole genome shotgun (WGS) entry which is preliminary data.</text>
</comment>
<evidence type="ECO:0000256" key="2">
    <source>
        <dbReference type="SAM" id="Phobius"/>
    </source>
</evidence>
<evidence type="ECO:0000313" key="6">
    <source>
        <dbReference type="Proteomes" id="UP001185631"/>
    </source>
</evidence>
<dbReference type="Gene3D" id="1.10.1760.20">
    <property type="match status" value="1"/>
</dbReference>
<dbReference type="RefSeq" id="WP_269946012.1">
    <property type="nucleotide sequence ID" value="NZ_JAKMUU010000002.1"/>
</dbReference>
<proteinExistence type="predicted"/>
<reference evidence="3" key="1">
    <citation type="submission" date="2022-02" db="EMBL/GenBank/DDBJ databases">
        <title>Corynebacterium sp. from urogenital microbiome.</title>
        <authorList>
            <person name="Cappelli E.A."/>
            <person name="Ribeiro T.G."/>
            <person name="Peixe L."/>
        </authorList>
    </citation>
    <scope>NUCLEOTIDE SEQUENCE</scope>
    <source>
        <strain evidence="3">C8Ua_181</strain>
    </source>
</reference>
<evidence type="ECO:0000313" key="3">
    <source>
        <dbReference type="EMBL" id="MCZ9306798.1"/>
    </source>
</evidence>
<dbReference type="Proteomes" id="UP001146430">
    <property type="component" value="Unassembled WGS sequence"/>
</dbReference>
<gene>
    <name evidence="3" type="ORF">L8V01_04810</name>
    <name evidence="4" type="ORF">RAE13_04350</name>
</gene>
<dbReference type="EMBL" id="JAVBID010000004">
    <property type="protein sequence ID" value="MDV2423647.1"/>
    <property type="molecule type" value="Genomic_DNA"/>
</dbReference>
<keyword evidence="2" id="KW-0812">Transmembrane</keyword>
<feature type="transmembrane region" description="Helical" evidence="2">
    <location>
        <begin position="129"/>
        <end position="151"/>
    </location>
</feature>
<organism evidence="3 5">
    <name type="scientific">Corynebacterium curieae</name>
    <dbReference type="NCBI Taxonomy" id="2913500"/>
    <lineage>
        <taxon>Bacteria</taxon>
        <taxon>Bacillati</taxon>
        <taxon>Actinomycetota</taxon>
        <taxon>Actinomycetes</taxon>
        <taxon>Mycobacteriales</taxon>
        <taxon>Corynebacteriaceae</taxon>
        <taxon>Corynebacterium</taxon>
    </lineage>
</organism>
<keyword evidence="2" id="KW-1133">Transmembrane helix</keyword>
<evidence type="ECO:0000313" key="4">
    <source>
        <dbReference type="EMBL" id="MDV2423647.1"/>
    </source>
</evidence>
<evidence type="ECO:0000256" key="1">
    <source>
        <dbReference type="SAM" id="MobiDB-lite"/>
    </source>
</evidence>
<evidence type="ECO:0000313" key="5">
    <source>
        <dbReference type="Proteomes" id="UP001146430"/>
    </source>
</evidence>
<accession>A0A9X3RV99</accession>
<keyword evidence="6" id="KW-1185">Reference proteome</keyword>
<evidence type="ECO:0008006" key="7">
    <source>
        <dbReference type="Google" id="ProtNLM"/>
    </source>
</evidence>
<feature type="region of interest" description="Disordered" evidence="1">
    <location>
        <begin position="263"/>
        <end position="283"/>
    </location>
</feature>
<feature type="transmembrane region" description="Helical" evidence="2">
    <location>
        <begin position="163"/>
        <end position="185"/>
    </location>
</feature>
<reference evidence="4 6" key="2">
    <citation type="submission" date="2023-08" db="EMBL/GenBank/DDBJ databases">
        <title>Genomic characterization of the C. tuberculostearicum species complex, a ubiquitous member of the human skin microbiome.</title>
        <authorList>
            <person name="Ahmed N."/>
            <person name="Deming C."/>
            <person name="Conlan S."/>
            <person name="Segre J."/>
        </authorList>
    </citation>
    <scope>NUCLEOTIDE SEQUENCE [LARGE SCALE GENOMIC DNA]</scope>
    <source>
        <strain evidence="4 6">CTNIH19</strain>
    </source>
</reference>
<feature type="transmembrane region" description="Helical" evidence="2">
    <location>
        <begin position="40"/>
        <end position="60"/>
    </location>
</feature>
<dbReference type="Proteomes" id="UP001185631">
    <property type="component" value="Unassembled WGS sequence"/>
</dbReference>
<feature type="transmembrane region" description="Helical" evidence="2">
    <location>
        <begin position="12"/>
        <end position="33"/>
    </location>
</feature>
<feature type="transmembrane region" description="Helical" evidence="2">
    <location>
        <begin position="96"/>
        <end position="117"/>
    </location>
</feature>
<dbReference type="EMBL" id="JAKMUU010000002">
    <property type="protein sequence ID" value="MCZ9306798.1"/>
    <property type="molecule type" value="Genomic_DNA"/>
</dbReference>
<keyword evidence="2" id="KW-0472">Membrane</keyword>
<dbReference type="AlphaFoldDB" id="A0A9X3RV99"/>
<protein>
    <recommendedName>
        <fullName evidence="7">ECF transporter S component</fullName>
    </recommendedName>
</protein>
<name>A0A9X3RV99_9CORY</name>
<sequence>MASTRDTTWRYVLVIVAVALSLAAWFCTVLGLYSTVNVTFESYLTASVWVLLFVASVLLYTSQHGLVPNCILFYPVFGASFNLLLSSLTVRSQLPLFFDCIGTAIVAIIAGPVLGVATGLTTTVLSGVYFAYDLAFAPVGIFIGAAVGLLARRGAFKKLSWTIFSGLGMGLGAGVISVYVLIFSFSGRPRKGPENLTKFYELIFQDERVAIISQGLTSDVLDKVFTVLIACLVLRFMPRALARHYTVTFNSEVLRKVLDAPDPRVESDASATPARAAKQHASA</sequence>